<sequence>MAFSPEFLLHRQSILDVTYAPCQSKLSPWLAPLVYKFGEDVLLPNVFKTIRITGQENIPTSGPVVFAPTHRSRWDALLIGLVGHQTTGRYLRFMVTADECVGLQG</sequence>
<organism evidence="2 3">
    <name type="scientific">Leptolyngbya cf. ectocarpi LEGE 11479</name>
    <dbReference type="NCBI Taxonomy" id="1828722"/>
    <lineage>
        <taxon>Bacteria</taxon>
        <taxon>Bacillati</taxon>
        <taxon>Cyanobacteriota</taxon>
        <taxon>Cyanophyceae</taxon>
        <taxon>Leptolyngbyales</taxon>
        <taxon>Leptolyngbyaceae</taxon>
        <taxon>Leptolyngbya group</taxon>
        <taxon>Leptolyngbya</taxon>
    </lineage>
</organism>
<feature type="domain" description="Phospholipid/glycerol acyltransferase" evidence="1">
    <location>
        <begin position="50"/>
        <end position="98"/>
    </location>
</feature>
<name>A0A928ZYF4_LEPEC</name>
<evidence type="ECO:0000313" key="2">
    <source>
        <dbReference type="EMBL" id="MBE9069735.1"/>
    </source>
</evidence>
<gene>
    <name evidence="2" type="ORF">IQ260_24120</name>
</gene>
<keyword evidence="2" id="KW-0012">Acyltransferase</keyword>
<comment type="caution">
    <text evidence="2">The sequence shown here is derived from an EMBL/GenBank/DDBJ whole genome shotgun (WGS) entry which is preliminary data.</text>
</comment>
<dbReference type="SUPFAM" id="SSF69593">
    <property type="entry name" value="Glycerol-3-phosphate (1)-acyltransferase"/>
    <property type="match status" value="1"/>
</dbReference>
<reference evidence="2" key="1">
    <citation type="submission" date="2020-10" db="EMBL/GenBank/DDBJ databases">
        <authorList>
            <person name="Castelo-Branco R."/>
            <person name="Eusebio N."/>
            <person name="Adriana R."/>
            <person name="Vieira A."/>
            <person name="Brugerolle De Fraissinette N."/>
            <person name="Rezende De Castro R."/>
            <person name="Schneider M.P."/>
            <person name="Vasconcelos V."/>
            <person name="Leao P.N."/>
        </authorList>
    </citation>
    <scope>NUCLEOTIDE SEQUENCE</scope>
    <source>
        <strain evidence="2">LEGE 11479</strain>
    </source>
</reference>
<dbReference type="InterPro" id="IPR002123">
    <property type="entry name" value="Plipid/glycerol_acylTrfase"/>
</dbReference>
<protein>
    <submittedName>
        <fullName evidence="2">1-acyl-sn-glycerol-3-phosphate acyltransferase</fullName>
    </submittedName>
</protein>
<dbReference type="GO" id="GO:0016746">
    <property type="term" value="F:acyltransferase activity"/>
    <property type="evidence" value="ECO:0007669"/>
    <property type="project" value="UniProtKB-KW"/>
</dbReference>
<dbReference type="Pfam" id="PF01553">
    <property type="entry name" value="Acyltransferase"/>
    <property type="match status" value="1"/>
</dbReference>
<evidence type="ECO:0000259" key="1">
    <source>
        <dbReference type="Pfam" id="PF01553"/>
    </source>
</evidence>
<keyword evidence="2" id="KW-0808">Transferase</keyword>
<keyword evidence="3" id="KW-1185">Reference proteome</keyword>
<accession>A0A928ZYF4</accession>
<proteinExistence type="predicted"/>
<dbReference type="RefSeq" id="WP_193995623.1">
    <property type="nucleotide sequence ID" value="NZ_JADEXP010000315.1"/>
</dbReference>
<evidence type="ECO:0000313" key="3">
    <source>
        <dbReference type="Proteomes" id="UP000615026"/>
    </source>
</evidence>
<feature type="non-terminal residue" evidence="2">
    <location>
        <position position="105"/>
    </location>
</feature>
<dbReference type="AlphaFoldDB" id="A0A928ZYF4"/>
<dbReference type="EMBL" id="JADEXP010000315">
    <property type="protein sequence ID" value="MBE9069735.1"/>
    <property type="molecule type" value="Genomic_DNA"/>
</dbReference>
<dbReference type="Proteomes" id="UP000615026">
    <property type="component" value="Unassembled WGS sequence"/>
</dbReference>